<dbReference type="PANTHER" id="PTHR33542:SF5">
    <property type="entry name" value="FERROCHELATASE CHE1"/>
    <property type="match status" value="1"/>
</dbReference>
<comment type="caution">
    <text evidence="3">The sequence shown here is derived from an EMBL/GenBank/DDBJ whole genome shotgun (WGS) entry which is preliminary data.</text>
</comment>
<dbReference type="SUPFAM" id="SSF53800">
    <property type="entry name" value="Chelatase"/>
    <property type="match status" value="1"/>
</dbReference>
<dbReference type="EMBL" id="JBHSIS010000022">
    <property type="protein sequence ID" value="MFC4858341.1"/>
    <property type="molecule type" value="Genomic_DNA"/>
</dbReference>
<evidence type="ECO:0000313" key="4">
    <source>
        <dbReference type="Proteomes" id="UP001595859"/>
    </source>
</evidence>
<accession>A0ABV9SD48</accession>
<gene>
    <name evidence="3" type="ORF">ACFPCV_33005</name>
</gene>
<organism evidence="3 4">
    <name type="scientific">Actinophytocola glycyrrhizae</name>
    <dbReference type="NCBI Taxonomy" id="2044873"/>
    <lineage>
        <taxon>Bacteria</taxon>
        <taxon>Bacillati</taxon>
        <taxon>Actinomycetota</taxon>
        <taxon>Actinomycetes</taxon>
        <taxon>Pseudonocardiales</taxon>
        <taxon>Pseudonocardiaceae</taxon>
    </lineage>
</organism>
<dbReference type="Gene3D" id="3.40.50.1400">
    <property type="match status" value="2"/>
</dbReference>
<reference evidence="4" key="1">
    <citation type="journal article" date="2019" name="Int. J. Syst. Evol. Microbiol.">
        <title>The Global Catalogue of Microorganisms (GCM) 10K type strain sequencing project: providing services to taxonomists for standard genome sequencing and annotation.</title>
        <authorList>
            <consortium name="The Broad Institute Genomics Platform"/>
            <consortium name="The Broad Institute Genome Sequencing Center for Infectious Disease"/>
            <person name="Wu L."/>
            <person name="Ma J."/>
        </authorList>
    </citation>
    <scope>NUCLEOTIDE SEQUENCE [LARGE SCALE GENOMIC DNA]</scope>
    <source>
        <strain evidence="4">ZS-22-S1</strain>
    </source>
</reference>
<dbReference type="InterPro" id="IPR050963">
    <property type="entry name" value="Sirohydro_Cobaltochel/CbiX"/>
</dbReference>
<dbReference type="RefSeq" id="WP_378060776.1">
    <property type="nucleotide sequence ID" value="NZ_JBHSIS010000022.1"/>
</dbReference>
<proteinExistence type="predicted"/>
<evidence type="ECO:0000313" key="3">
    <source>
        <dbReference type="EMBL" id="MFC4858341.1"/>
    </source>
</evidence>
<evidence type="ECO:0000256" key="2">
    <source>
        <dbReference type="ARBA" id="ARBA00023239"/>
    </source>
</evidence>
<keyword evidence="2" id="KW-0456">Lyase</keyword>
<dbReference type="InterPro" id="IPR002762">
    <property type="entry name" value="CbiX-like"/>
</dbReference>
<evidence type="ECO:0000256" key="1">
    <source>
        <dbReference type="ARBA" id="ARBA00022723"/>
    </source>
</evidence>
<dbReference type="Pfam" id="PF01903">
    <property type="entry name" value="CbiX"/>
    <property type="match status" value="2"/>
</dbReference>
<sequence>MAVSDCSLRSSAQPPSSLLRARTALVTPDGARSIAAAHAPLVAVAHGSRDPRSAASIAALLDVLRAAEPGLDVRAAFLDLSAPRLPDVLSGIAAQGHREAVVVPLLLGSAFHARVDLPTLVGQAHARFPRLSVSVSDVLGPDERLAEVALRRVVAAGARLDDPSLGIVLAGAGSSHAPANDAVAAVAASWARRFPVAGVRAAFASTADPDVPAAVAALRASGARRIAVASWFLAPGRLPDRVAALAGDAAVAEPLGDAPELASLIVDRYFDVAAVTAA</sequence>
<keyword evidence="4" id="KW-1185">Reference proteome</keyword>
<dbReference type="CDD" id="cd03416">
    <property type="entry name" value="CbiX_SirB_N"/>
    <property type="match status" value="1"/>
</dbReference>
<keyword evidence="1" id="KW-0479">Metal-binding</keyword>
<protein>
    <submittedName>
        <fullName evidence="3">Sirohydrochlorin chelatase</fullName>
    </submittedName>
</protein>
<name>A0ABV9SD48_9PSEU</name>
<dbReference type="PANTHER" id="PTHR33542">
    <property type="entry name" value="SIROHYDROCHLORIN FERROCHELATASE, CHLOROPLASTIC"/>
    <property type="match status" value="1"/>
</dbReference>
<dbReference type="Proteomes" id="UP001595859">
    <property type="component" value="Unassembled WGS sequence"/>
</dbReference>